<keyword evidence="4" id="KW-1185">Reference proteome</keyword>
<gene>
    <name evidence="3" type="ORF">Q31a_49560</name>
</gene>
<sequence>MARTKRSEVFAADEIAVVHVMNRVVRRCFLMGEDPVSGKNFDHRKRWIEAELVRSAASFGIDLIAFSLLCNHMHMVLRSRPDVVETWTDAEVARRWLMLCPVRKDKSGHAAEPSECELNSIRLNPERLNEIRRRLSDISWWMRLLCQRIAQRANREDGVEGHFWQSRFRGVRLIDEQAILAAAVYVDLNPIRAALAETIEESDFTSAQRRIRSLSQEAKSPIGKISSTTPSTSLVATRESPEGKGRSPKTPSETEPSRSDRCLAPVEIDELRDSLGAMPSRSRDRCSDKGFTSMTSSEYVELLDWTARQIVKGKRGATPATAPSVLQRLGMEPTAWCELSKSFGILFSLVAGQPQHVDAFRSRLRRSRFYLPAATRELLTI</sequence>
<name>A0A518GDB1_9BACT</name>
<dbReference type="KEGG" id="ahel:Q31a_49560"/>
<reference evidence="3 4" key="1">
    <citation type="submission" date="2019-02" db="EMBL/GenBank/DDBJ databases">
        <title>Deep-cultivation of Planctomycetes and their phenomic and genomic characterization uncovers novel biology.</title>
        <authorList>
            <person name="Wiegand S."/>
            <person name="Jogler M."/>
            <person name="Boedeker C."/>
            <person name="Pinto D."/>
            <person name="Vollmers J."/>
            <person name="Rivas-Marin E."/>
            <person name="Kohn T."/>
            <person name="Peeters S.H."/>
            <person name="Heuer A."/>
            <person name="Rast P."/>
            <person name="Oberbeckmann S."/>
            <person name="Bunk B."/>
            <person name="Jeske O."/>
            <person name="Meyerdierks A."/>
            <person name="Storesund J.E."/>
            <person name="Kallscheuer N."/>
            <person name="Luecker S."/>
            <person name="Lage O.M."/>
            <person name="Pohl T."/>
            <person name="Merkel B.J."/>
            <person name="Hornburger P."/>
            <person name="Mueller R.-W."/>
            <person name="Bruemmer F."/>
            <person name="Labrenz M."/>
            <person name="Spormann A.M."/>
            <person name="Op den Camp H."/>
            <person name="Overmann J."/>
            <person name="Amann R."/>
            <person name="Jetten M.S.M."/>
            <person name="Mascher T."/>
            <person name="Medema M.H."/>
            <person name="Devos D.P."/>
            <person name="Kaster A.-K."/>
            <person name="Ovreas L."/>
            <person name="Rohde M."/>
            <person name="Galperin M.Y."/>
            <person name="Jogler C."/>
        </authorList>
    </citation>
    <scope>NUCLEOTIDE SEQUENCE [LARGE SCALE GENOMIC DNA]</scope>
    <source>
        <strain evidence="3 4">Q31a</strain>
    </source>
</reference>
<protein>
    <recommendedName>
        <fullName evidence="2">Transposase IS200-like domain-containing protein</fullName>
    </recommendedName>
</protein>
<evidence type="ECO:0000256" key="1">
    <source>
        <dbReference type="SAM" id="MobiDB-lite"/>
    </source>
</evidence>
<dbReference type="Proteomes" id="UP000318017">
    <property type="component" value="Chromosome"/>
</dbReference>
<dbReference type="AlphaFoldDB" id="A0A518GDB1"/>
<dbReference type="OrthoDB" id="248091at2"/>
<feature type="domain" description="Transposase IS200-like" evidence="2">
    <location>
        <begin position="13"/>
        <end position="189"/>
    </location>
</feature>
<proteinExistence type="predicted"/>
<dbReference type="RefSeq" id="WP_145082801.1">
    <property type="nucleotide sequence ID" value="NZ_CP036298.1"/>
</dbReference>
<feature type="compositionally biased region" description="Polar residues" evidence="1">
    <location>
        <begin position="225"/>
        <end position="235"/>
    </location>
</feature>
<accession>A0A518GDB1</accession>
<feature type="region of interest" description="Disordered" evidence="1">
    <location>
        <begin position="215"/>
        <end position="263"/>
    </location>
</feature>
<dbReference type="GO" id="GO:0003677">
    <property type="term" value="F:DNA binding"/>
    <property type="evidence" value="ECO:0007669"/>
    <property type="project" value="InterPro"/>
</dbReference>
<dbReference type="SUPFAM" id="SSF143422">
    <property type="entry name" value="Transposase IS200-like"/>
    <property type="match status" value="1"/>
</dbReference>
<dbReference type="SMART" id="SM01321">
    <property type="entry name" value="Y1_Tnp"/>
    <property type="match status" value="1"/>
</dbReference>
<organism evidence="3 4">
    <name type="scientific">Aureliella helgolandensis</name>
    <dbReference type="NCBI Taxonomy" id="2527968"/>
    <lineage>
        <taxon>Bacteria</taxon>
        <taxon>Pseudomonadati</taxon>
        <taxon>Planctomycetota</taxon>
        <taxon>Planctomycetia</taxon>
        <taxon>Pirellulales</taxon>
        <taxon>Pirellulaceae</taxon>
        <taxon>Aureliella</taxon>
    </lineage>
</organism>
<evidence type="ECO:0000259" key="2">
    <source>
        <dbReference type="SMART" id="SM01321"/>
    </source>
</evidence>
<dbReference type="InterPro" id="IPR036515">
    <property type="entry name" value="Transposase_17_sf"/>
</dbReference>
<dbReference type="EMBL" id="CP036298">
    <property type="protein sequence ID" value="QDV26582.1"/>
    <property type="molecule type" value="Genomic_DNA"/>
</dbReference>
<dbReference type="GO" id="GO:0004803">
    <property type="term" value="F:transposase activity"/>
    <property type="evidence" value="ECO:0007669"/>
    <property type="project" value="InterPro"/>
</dbReference>
<evidence type="ECO:0000313" key="3">
    <source>
        <dbReference type="EMBL" id="QDV26582.1"/>
    </source>
</evidence>
<evidence type="ECO:0000313" key="4">
    <source>
        <dbReference type="Proteomes" id="UP000318017"/>
    </source>
</evidence>
<dbReference type="PANTHER" id="PTHR34322:SF2">
    <property type="entry name" value="TRANSPOSASE IS200-LIKE DOMAIN-CONTAINING PROTEIN"/>
    <property type="match status" value="1"/>
</dbReference>
<dbReference type="PANTHER" id="PTHR34322">
    <property type="entry name" value="TRANSPOSASE, Y1_TNP DOMAIN-CONTAINING"/>
    <property type="match status" value="1"/>
</dbReference>
<dbReference type="Gene3D" id="3.30.70.1290">
    <property type="entry name" value="Transposase IS200-like"/>
    <property type="match status" value="1"/>
</dbReference>
<dbReference type="InterPro" id="IPR002686">
    <property type="entry name" value="Transposase_17"/>
</dbReference>
<dbReference type="GO" id="GO:0006313">
    <property type="term" value="P:DNA transposition"/>
    <property type="evidence" value="ECO:0007669"/>
    <property type="project" value="InterPro"/>
</dbReference>